<feature type="transmembrane region" description="Helical" evidence="3">
    <location>
        <begin position="89"/>
        <end position="108"/>
    </location>
</feature>
<dbReference type="SUPFAM" id="SSF53850">
    <property type="entry name" value="Periplasmic binding protein-like II"/>
    <property type="match status" value="1"/>
</dbReference>
<comment type="caution">
    <text evidence="5">The sequence shown here is derived from an EMBL/GenBank/DDBJ whole genome shotgun (WGS) entry which is preliminary data.</text>
</comment>
<organism evidence="5 6">
    <name type="scientific">Streptomyces aurantiogriseus</name>
    <dbReference type="NCBI Taxonomy" id="66870"/>
    <lineage>
        <taxon>Bacteria</taxon>
        <taxon>Bacillati</taxon>
        <taxon>Actinomycetota</taxon>
        <taxon>Actinomycetes</taxon>
        <taxon>Kitasatosporales</taxon>
        <taxon>Streptomycetaceae</taxon>
        <taxon>Streptomyces</taxon>
    </lineage>
</organism>
<dbReference type="PANTHER" id="PTHR30570:SF1">
    <property type="entry name" value="PHOSPHATE-BINDING PROTEIN PSTS"/>
    <property type="match status" value="1"/>
</dbReference>
<protein>
    <recommendedName>
        <fullName evidence="4">PBP domain-containing protein</fullName>
    </recommendedName>
</protein>
<evidence type="ECO:0000259" key="4">
    <source>
        <dbReference type="Pfam" id="PF12849"/>
    </source>
</evidence>
<gene>
    <name evidence="5" type="ORF">GCM10010251_64490</name>
</gene>
<keyword evidence="3" id="KW-1133">Transmembrane helix</keyword>
<dbReference type="InterPro" id="IPR024370">
    <property type="entry name" value="PBP_domain"/>
</dbReference>
<keyword evidence="6" id="KW-1185">Reference proteome</keyword>
<proteinExistence type="predicted"/>
<dbReference type="PANTHER" id="PTHR30570">
    <property type="entry name" value="PERIPLASMIC PHOSPHATE BINDING COMPONENT OF PHOSPHATE ABC TRANSPORTER"/>
    <property type="match status" value="1"/>
</dbReference>
<evidence type="ECO:0000256" key="1">
    <source>
        <dbReference type="ARBA" id="ARBA00022729"/>
    </source>
</evidence>
<dbReference type="Gene3D" id="3.40.190.10">
    <property type="entry name" value="Periplasmic binding protein-like II"/>
    <property type="match status" value="2"/>
</dbReference>
<dbReference type="EMBL" id="BMSX01000017">
    <property type="protein sequence ID" value="GGR38977.1"/>
    <property type="molecule type" value="Genomic_DNA"/>
</dbReference>
<dbReference type="AlphaFoldDB" id="A0A918FI49"/>
<dbReference type="Proteomes" id="UP000658320">
    <property type="component" value="Unassembled WGS sequence"/>
</dbReference>
<accession>A0A918FI49</accession>
<sequence length="411" mass="43726">MLPTRPAPEPADATGPAPRPATVRTTGRMTDTITLPDFTLNRREGFRLLVLLEDDGAGPSGKTPKITAGGRLRGGRIIRRAGPTRRRRAALISMVLAVALGVGGGVYVSNRSLALNATYSSGRLTVTGSTAFSPLAHEVKEAYEEQCAQAEVALDAVGSDQGLARLRQNPAAETIAMVDTVAGQEPEKGMDAHRVGVVVYAVVANRQLARDLGAGPSLWGRGLTQEQLARIFTGKKVEDADGRLADSTPVAVLREEGSGTRKVFESRVIGTEHGTPAYCALPAPGEAPNESTAQAAPRTCSVKSTTELLDCVNRTPNAIGYAEADALPFFPNVRTVPINTTPPTKEEVLDGDYGFWASEVLYTREDATGLTRNFLDFLRSRGISKLLEGQGFLPCRELRDAAVEGMRCGDA</sequence>
<reference evidence="5" key="1">
    <citation type="journal article" date="2014" name="Int. J. Syst. Evol. Microbiol.">
        <title>Complete genome sequence of Corynebacterium casei LMG S-19264T (=DSM 44701T), isolated from a smear-ripened cheese.</title>
        <authorList>
            <consortium name="US DOE Joint Genome Institute (JGI-PGF)"/>
            <person name="Walter F."/>
            <person name="Albersmeier A."/>
            <person name="Kalinowski J."/>
            <person name="Ruckert C."/>
        </authorList>
    </citation>
    <scope>NUCLEOTIDE SEQUENCE</scope>
    <source>
        <strain evidence="5">JCM 4346</strain>
    </source>
</reference>
<keyword evidence="3" id="KW-0472">Membrane</keyword>
<evidence type="ECO:0000313" key="6">
    <source>
        <dbReference type="Proteomes" id="UP000658320"/>
    </source>
</evidence>
<dbReference type="Pfam" id="PF12849">
    <property type="entry name" value="PBP_like_2"/>
    <property type="match status" value="1"/>
</dbReference>
<evidence type="ECO:0000256" key="3">
    <source>
        <dbReference type="SAM" id="Phobius"/>
    </source>
</evidence>
<keyword evidence="1" id="KW-0732">Signal</keyword>
<name>A0A918FI49_9ACTN</name>
<dbReference type="InterPro" id="IPR050811">
    <property type="entry name" value="Phosphate_ABC_transporter"/>
</dbReference>
<reference evidence="5" key="2">
    <citation type="submission" date="2020-09" db="EMBL/GenBank/DDBJ databases">
        <authorList>
            <person name="Sun Q."/>
            <person name="Ohkuma M."/>
        </authorList>
    </citation>
    <scope>NUCLEOTIDE SEQUENCE</scope>
    <source>
        <strain evidence="5">JCM 4346</strain>
    </source>
</reference>
<feature type="region of interest" description="Disordered" evidence="2">
    <location>
        <begin position="1"/>
        <end position="26"/>
    </location>
</feature>
<keyword evidence="3" id="KW-0812">Transmembrane</keyword>
<evidence type="ECO:0000256" key="2">
    <source>
        <dbReference type="SAM" id="MobiDB-lite"/>
    </source>
</evidence>
<evidence type="ECO:0000313" key="5">
    <source>
        <dbReference type="EMBL" id="GGR38977.1"/>
    </source>
</evidence>
<feature type="domain" description="PBP" evidence="4">
    <location>
        <begin position="121"/>
        <end position="380"/>
    </location>
</feature>